<dbReference type="Gene3D" id="3.90.280.10">
    <property type="entry name" value="PEBP-like"/>
    <property type="match status" value="1"/>
</dbReference>
<dbReference type="PANTHER" id="PTHR30289">
    <property type="entry name" value="UNCHARACTERIZED PROTEIN YBCL-RELATED"/>
    <property type="match status" value="1"/>
</dbReference>
<sequence>MIYILCGISIFTVLSLTILYYFSFARVEYDYEINLNVSSDSFENYGFIPERYTGRGEDISPSLKIDKVIAEAKSIAIIMDDPDTPIGTFTHWVVWNIPANISYIPEGLPKEKSIALLGDACQGKNGYLTTGYRGPKPPRGTGAHLYRFKVYVLDTELKLKSSAGKNQLQRAMDGHVLQYGILTGRFGCK</sequence>
<dbReference type="Proteomes" id="UP000574276">
    <property type="component" value="Unassembled WGS sequence"/>
</dbReference>
<dbReference type="InterPro" id="IPR008914">
    <property type="entry name" value="PEBP"/>
</dbReference>
<organism evidence="1 2">
    <name type="scientific">Variimorphobacter saccharofermentans</name>
    <dbReference type="NCBI Taxonomy" id="2755051"/>
    <lineage>
        <taxon>Bacteria</taxon>
        <taxon>Bacillati</taxon>
        <taxon>Bacillota</taxon>
        <taxon>Clostridia</taxon>
        <taxon>Lachnospirales</taxon>
        <taxon>Lachnospiraceae</taxon>
        <taxon>Variimorphobacter</taxon>
    </lineage>
</organism>
<dbReference type="CDD" id="cd00865">
    <property type="entry name" value="PEBP_bact_arch"/>
    <property type="match status" value="1"/>
</dbReference>
<keyword evidence="2" id="KW-1185">Reference proteome</keyword>
<dbReference type="SUPFAM" id="SSF49777">
    <property type="entry name" value="PEBP-like"/>
    <property type="match status" value="1"/>
</dbReference>
<reference evidence="1 2" key="1">
    <citation type="submission" date="2020-07" db="EMBL/GenBank/DDBJ databases">
        <title>Characterization and genome sequencing of isolate MD1, a novel member within the family Lachnospiraceae.</title>
        <authorList>
            <person name="Rettenmaier R."/>
            <person name="Di Bello L."/>
            <person name="Zinser C."/>
            <person name="Scheitz K."/>
            <person name="Liebl W."/>
            <person name="Zverlov V."/>
        </authorList>
    </citation>
    <scope>NUCLEOTIDE SEQUENCE [LARGE SCALE GENOMIC DNA]</scope>
    <source>
        <strain evidence="1 2">MD1</strain>
    </source>
</reference>
<dbReference type="InterPro" id="IPR036610">
    <property type="entry name" value="PEBP-like_sf"/>
</dbReference>
<proteinExistence type="predicted"/>
<name>A0A839JYG0_9FIRM</name>
<dbReference type="EMBL" id="JACEGA010000001">
    <property type="protein sequence ID" value="MBB2182436.1"/>
    <property type="molecule type" value="Genomic_DNA"/>
</dbReference>
<dbReference type="NCBIfam" id="TIGR00481">
    <property type="entry name" value="YbhB/YbcL family Raf kinase inhibitor-like protein"/>
    <property type="match status" value="1"/>
</dbReference>
<comment type="caution">
    <text evidence="1">The sequence shown here is derived from an EMBL/GenBank/DDBJ whole genome shotgun (WGS) entry which is preliminary data.</text>
</comment>
<dbReference type="PANTHER" id="PTHR30289:SF1">
    <property type="entry name" value="PEBP (PHOSPHATIDYLETHANOLAMINE-BINDING PROTEIN) FAMILY PROTEIN"/>
    <property type="match status" value="1"/>
</dbReference>
<evidence type="ECO:0000313" key="2">
    <source>
        <dbReference type="Proteomes" id="UP000574276"/>
    </source>
</evidence>
<gene>
    <name evidence="1" type="ORF">H0486_06050</name>
</gene>
<dbReference type="InterPro" id="IPR005247">
    <property type="entry name" value="YbhB_YbcL/LppC-like"/>
</dbReference>
<dbReference type="Pfam" id="PF01161">
    <property type="entry name" value="PBP"/>
    <property type="match status" value="1"/>
</dbReference>
<accession>A0A839JYG0</accession>
<evidence type="ECO:0000313" key="1">
    <source>
        <dbReference type="EMBL" id="MBB2182436.1"/>
    </source>
</evidence>
<dbReference type="RefSeq" id="WP_228352158.1">
    <property type="nucleotide sequence ID" value="NZ_JACEGA010000001.1"/>
</dbReference>
<dbReference type="AlphaFoldDB" id="A0A839JYG0"/>
<protein>
    <submittedName>
        <fullName evidence="1">YbhB/YbcL family Raf kinase inhibitor-like protein</fullName>
    </submittedName>
</protein>